<dbReference type="AlphaFoldDB" id="A0A409YL43"/>
<proteinExistence type="predicted"/>
<evidence type="ECO:0000313" key="2">
    <source>
        <dbReference type="Proteomes" id="UP000284706"/>
    </source>
</evidence>
<comment type="caution">
    <text evidence="1">The sequence shown here is derived from an EMBL/GenBank/DDBJ whole genome shotgun (WGS) entry which is preliminary data.</text>
</comment>
<sequence>MSSSKALQVLPVRAAVKSLLLRDGNAKFVVVMIDEDVIEPEYNGNVRPIRHEYGLMEMTNW</sequence>
<dbReference type="Proteomes" id="UP000284706">
    <property type="component" value="Unassembled WGS sequence"/>
</dbReference>
<dbReference type="EMBL" id="NHYE01000707">
    <property type="protein sequence ID" value="PPR03745.1"/>
    <property type="molecule type" value="Genomic_DNA"/>
</dbReference>
<accession>A0A409YL43</accession>
<protein>
    <submittedName>
        <fullName evidence="1">Uncharacterized protein</fullName>
    </submittedName>
</protein>
<dbReference type="InParanoid" id="A0A409YL43"/>
<keyword evidence="2" id="KW-1185">Reference proteome</keyword>
<name>A0A409YL43_9AGAR</name>
<gene>
    <name evidence="1" type="ORF">CVT26_005802</name>
</gene>
<reference evidence="1 2" key="1">
    <citation type="journal article" date="2018" name="Evol. Lett.">
        <title>Horizontal gene cluster transfer increased hallucinogenic mushroom diversity.</title>
        <authorList>
            <person name="Reynolds H.T."/>
            <person name="Vijayakumar V."/>
            <person name="Gluck-Thaler E."/>
            <person name="Korotkin H.B."/>
            <person name="Matheny P.B."/>
            <person name="Slot J.C."/>
        </authorList>
    </citation>
    <scope>NUCLEOTIDE SEQUENCE [LARGE SCALE GENOMIC DNA]</scope>
    <source>
        <strain evidence="1 2">SRW20</strain>
    </source>
</reference>
<organism evidence="1 2">
    <name type="scientific">Gymnopilus dilepis</name>
    <dbReference type="NCBI Taxonomy" id="231916"/>
    <lineage>
        <taxon>Eukaryota</taxon>
        <taxon>Fungi</taxon>
        <taxon>Dikarya</taxon>
        <taxon>Basidiomycota</taxon>
        <taxon>Agaricomycotina</taxon>
        <taxon>Agaricomycetes</taxon>
        <taxon>Agaricomycetidae</taxon>
        <taxon>Agaricales</taxon>
        <taxon>Agaricineae</taxon>
        <taxon>Hymenogastraceae</taxon>
        <taxon>Gymnopilus</taxon>
    </lineage>
</organism>
<evidence type="ECO:0000313" key="1">
    <source>
        <dbReference type="EMBL" id="PPR03745.1"/>
    </source>
</evidence>